<name>A0ABY4FEY6_9BACT</name>
<feature type="domain" description="D-isomer specific 2-hydroxyacid dehydrogenase catalytic" evidence="5">
    <location>
        <begin position="17"/>
        <end position="312"/>
    </location>
</feature>
<evidence type="ECO:0000256" key="4">
    <source>
        <dbReference type="RuleBase" id="RU003719"/>
    </source>
</evidence>
<dbReference type="CDD" id="cd12169">
    <property type="entry name" value="PGDH_like_1"/>
    <property type="match status" value="1"/>
</dbReference>
<dbReference type="EMBL" id="CP095049">
    <property type="protein sequence ID" value="UOQ55237.1"/>
    <property type="molecule type" value="Genomic_DNA"/>
</dbReference>
<dbReference type="InterPro" id="IPR036291">
    <property type="entry name" value="NAD(P)-bd_dom_sf"/>
</dbReference>
<evidence type="ECO:0000259" key="5">
    <source>
        <dbReference type="Pfam" id="PF00389"/>
    </source>
</evidence>
<dbReference type="Gene3D" id="3.40.50.720">
    <property type="entry name" value="NAD(P)-binding Rossmann-like Domain"/>
    <property type="match status" value="2"/>
</dbReference>
<evidence type="ECO:0000259" key="6">
    <source>
        <dbReference type="Pfam" id="PF02826"/>
    </source>
</evidence>
<keyword evidence="3" id="KW-0520">NAD</keyword>
<evidence type="ECO:0000256" key="1">
    <source>
        <dbReference type="ARBA" id="ARBA00005854"/>
    </source>
</evidence>
<keyword evidence="8" id="KW-1185">Reference proteome</keyword>
<evidence type="ECO:0000256" key="3">
    <source>
        <dbReference type="ARBA" id="ARBA00023027"/>
    </source>
</evidence>
<comment type="similarity">
    <text evidence="1 4">Belongs to the D-isomer specific 2-hydroxyacid dehydrogenase family.</text>
</comment>
<reference evidence="7 8" key="1">
    <citation type="submission" date="2022-04" db="EMBL/GenBank/DDBJ databases">
        <title>Hymenobacter sp. isolated from the air.</title>
        <authorList>
            <person name="Won M."/>
            <person name="Lee C.-M."/>
            <person name="Woen H.-Y."/>
            <person name="Kwon S.-W."/>
        </authorList>
    </citation>
    <scope>NUCLEOTIDE SEQUENCE [LARGE SCALE GENOMIC DNA]</scope>
    <source>
        <strain evidence="8">5116 S-27</strain>
    </source>
</reference>
<organism evidence="7 8">
    <name type="scientific">Hymenobacter cellulosivorans</name>
    <dbReference type="NCBI Taxonomy" id="2932249"/>
    <lineage>
        <taxon>Bacteria</taxon>
        <taxon>Pseudomonadati</taxon>
        <taxon>Bacteroidota</taxon>
        <taxon>Cytophagia</taxon>
        <taxon>Cytophagales</taxon>
        <taxon>Hymenobacteraceae</taxon>
        <taxon>Hymenobacter</taxon>
    </lineage>
</organism>
<evidence type="ECO:0000313" key="7">
    <source>
        <dbReference type="EMBL" id="UOQ55237.1"/>
    </source>
</evidence>
<dbReference type="InterPro" id="IPR006139">
    <property type="entry name" value="D-isomer_2_OHA_DH_cat_dom"/>
</dbReference>
<dbReference type="InterPro" id="IPR050857">
    <property type="entry name" value="D-2-hydroxyacid_DH"/>
</dbReference>
<sequence length="320" mass="34857">MQITILDDYQDSVRHLAAFRKLAGHSVRVYHDSTTDEDELARRLQDTEAVVLIRERTRLTPTLLDRLPQLRLVSQTGKVAGHLSVADCTARGIAVAEGTGSPYSTAELTWALILAAMRHIPQEVAHLKAGGWQHTLGRQLRGRRLGVWSYGKIGQLVAGYGRAFGMRVWVWGREGSVTAARADGFEAAPSREAFFAESDVVSLHIRLTPDTHGLISAADLALMQPEALFVNTSRAELVEAGALVAALQWGRPGLAAVDVYEQEPVLGATHPLLALPNAVCTPHLGYVEKDNYELYFGQAFDNILAFAAGQPTHIANPQVL</sequence>
<proteinExistence type="inferred from homology"/>
<evidence type="ECO:0000256" key="2">
    <source>
        <dbReference type="ARBA" id="ARBA00023002"/>
    </source>
</evidence>
<dbReference type="SUPFAM" id="SSF51735">
    <property type="entry name" value="NAD(P)-binding Rossmann-fold domains"/>
    <property type="match status" value="1"/>
</dbReference>
<dbReference type="RefSeq" id="WP_244723608.1">
    <property type="nucleotide sequence ID" value="NZ_CP095049.1"/>
</dbReference>
<protein>
    <submittedName>
        <fullName evidence="7">D-2-hydroxyacid dehydrogenase family protein</fullName>
    </submittedName>
</protein>
<evidence type="ECO:0000313" key="8">
    <source>
        <dbReference type="Proteomes" id="UP000831785"/>
    </source>
</evidence>
<dbReference type="SUPFAM" id="SSF52283">
    <property type="entry name" value="Formate/glycerate dehydrogenase catalytic domain-like"/>
    <property type="match status" value="1"/>
</dbReference>
<accession>A0ABY4FEY6</accession>
<dbReference type="Proteomes" id="UP000831785">
    <property type="component" value="Chromosome"/>
</dbReference>
<gene>
    <name evidence="7" type="ORF">MUN80_10875</name>
</gene>
<dbReference type="InterPro" id="IPR006140">
    <property type="entry name" value="D-isomer_DH_NAD-bd"/>
</dbReference>
<dbReference type="PANTHER" id="PTHR42789">
    <property type="entry name" value="D-ISOMER SPECIFIC 2-HYDROXYACID DEHYDROGENASE FAMILY PROTEIN (AFU_ORTHOLOGUE AFUA_6G10090)"/>
    <property type="match status" value="1"/>
</dbReference>
<keyword evidence="2 4" id="KW-0560">Oxidoreductase</keyword>
<dbReference type="PANTHER" id="PTHR42789:SF1">
    <property type="entry name" value="D-ISOMER SPECIFIC 2-HYDROXYACID DEHYDROGENASE FAMILY PROTEIN (AFU_ORTHOLOGUE AFUA_6G10090)"/>
    <property type="match status" value="1"/>
</dbReference>
<dbReference type="Pfam" id="PF02826">
    <property type="entry name" value="2-Hacid_dh_C"/>
    <property type="match status" value="1"/>
</dbReference>
<dbReference type="Pfam" id="PF00389">
    <property type="entry name" value="2-Hacid_dh"/>
    <property type="match status" value="1"/>
</dbReference>
<feature type="domain" description="D-isomer specific 2-hydroxyacid dehydrogenase NAD-binding" evidence="6">
    <location>
        <begin position="111"/>
        <end position="285"/>
    </location>
</feature>